<dbReference type="AlphaFoldDB" id="A0AAP9ALF1"/>
<organism evidence="1 2">
    <name type="scientific">Leclercia adecarboxylata</name>
    <dbReference type="NCBI Taxonomy" id="83655"/>
    <lineage>
        <taxon>Bacteria</taxon>
        <taxon>Pseudomonadati</taxon>
        <taxon>Pseudomonadota</taxon>
        <taxon>Gammaproteobacteria</taxon>
        <taxon>Enterobacterales</taxon>
        <taxon>Enterobacteriaceae</taxon>
        <taxon>Leclercia</taxon>
    </lineage>
</organism>
<name>A0AAP9ALF1_9ENTR</name>
<proteinExistence type="predicted"/>
<accession>A0AAP9ALF1</accession>
<sequence>MIVMQYRFTLPADYDMAFVENRIAENGAKLDGYAGLLFKAYLVSRREDEYTEENRYAPLYVWEDPGAMARFLQSPGFRKLTQDFSWPQIDTWLALRLPAVDEVKDAAWLSIDRQPIAAHGDLSALAMHAPLCAWDVSRWQLLQVEFGDAPQAGMENYRIGYVASGVTDPIAATPHA</sequence>
<dbReference type="InterPro" id="IPR032349">
    <property type="entry name" value="DUF4865"/>
</dbReference>
<gene>
    <name evidence="1" type="ORF">ES815_17930</name>
</gene>
<dbReference type="RefSeq" id="WP_142489000.1">
    <property type="nucleotide sequence ID" value="NZ_CP035382.1"/>
</dbReference>
<reference evidence="1 2" key="1">
    <citation type="submission" date="2019-01" db="EMBL/GenBank/DDBJ databases">
        <title>Florfenicol resistance in Enterobacteriaceae and whole-genome sequence analysis of florfenicol-resistant Leclercia adecarboxylata strain R25.</title>
        <authorList>
            <person name="Bao Q."/>
            <person name="Ying Y."/>
        </authorList>
    </citation>
    <scope>NUCLEOTIDE SEQUENCE [LARGE SCALE GENOMIC DNA]</scope>
    <source>
        <strain evidence="1 2">R25</strain>
    </source>
</reference>
<dbReference type="Proteomes" id="UP000317812">
    <property type="component" value="Chromosome"/>
</dbReference>
<evidence type="ECO:0000313" key="2">
    <source>
        <dbReference type="Proteomes" id="UP000317812"/>
    </source>
</evidence>
<dbReference type="EMBL" id="CP035382">
    <property type="protein sequence ID" value="QDK20076.1"/>
    <property type="molecule type" value="Genomic_DNA"/>
</dbReference>
<evidence type="ECO:0000313" key="1">
    <source>
        <dbReference type="EMBL" id="QDK20076.1"/>
    </source>
</evidence>
<protein>
    <submittedName>
        <fullName evidence="1">DUF4865 family protein</fullName>
    </submittedName>
</protein>
<dbReference type="Pfam" id="PF16157">
    <property type="entry name" value="DUF4865"/>
    <property type="match status" value="1"/>
</dbReference>